<dbReference type="AlphaFoldDB" id="A0A382FMY6"/>
<evidence type="ECO:0000313" key="1">
    <source>
        <dbReference type="EMBL" id="SVB63477.1"/>
    </source>
</evidence>
<accession>A0A382FMY6</accession>
<dbReference type="EMBL" id="UINC01050477">
    <property type="protein sequence ID" value="SVB63477.1"/>
    <property type="molecule type" value="Genomic_DNA"/>
</dbReference>
<gene>
    <name evidence="1" type="ORF">METZ01_LOCUS216331</name>
</gene>
<organism evidence="1">
    <name type="scientific">marine metagenome</name>
    <dbReference type="NCBI Taxonomy" id="408172"/>
    <lineage>
        <taxon>unclassified sequences</taxon>
        <taxon>metagenomes</taxon>
        <taxon>ecological metagenomes</taxon>
    </lineage>
</organism>
<protein>
    <submittedName>
        <fullName evidence="1">Uncharacterized protein</fullName>
    </submittedName>
</protein>
<reference evidence="1" key="1">
    <citation type="submission" date="2018-05" db="EMBL/GenBank/DDBJ databases">
        <authorList>
            <person name="Lanie J.A."/>
            <person name="Ng W.-L."/>
            <person name="Kazmierczak K.M."/>
            <person name="Andrzejewski T.M."/>
            <person name="Davidsen T.M."/>
            <person name="Wayne K.J."/>
            <person name="Tettelin H."/>
            <person name="Glass J.I."/>
            <person name="Rusch D."/>
            <person name="Podicherti R."/>
            <person name="Tsui H.-C.T."/>
            <person name="Winkler M.E."/>
        </authorList>
    </citation>
    <scope>NUCLEOTIDE SEQUENCE</scope>
</reference>
<proteinExistence type="predicted"/>
<sequence length="62" mass="7269">MKKIIFIIMLFFSFSVNAENTFSDCDYDYNNNWDCVDVTEDVGMSAIILMPRFGKQFNLRSI</sequence>
<name>A0A382FMY6_9ZZZZ</name>
<feature type="non-terminal residue" evidence="1">
    <location>
        <position position="62"/>
    </location>
</feature>